<dbReference type="InterPro" id="IPR050960">
    <property type="entry name" value="AB_hydrolase_4_sf"/>
</dbReference>
<evidence type="ECO:0000256" key="2">
    <source>
        <dbReference type="PIRSR" id="PIRSR005211-1"/>
    </source>
</evidence>
<feature type="active site" description="Charge relay system" evidence="2">
    <location>
        <position position="199"/>
    </location>
</feature>
<evidence type="ECO:0000256" key="3">
    <source>
        <dbReference type="SAM" id="MobiDB-lite"/>
    </source>
</evidence>
<dbReference type="PANTHER" id="PTHR10794:SF63">
    <property type="entry name" value="ALPHA_BETA HYDROLASE 1, ISOFORM A"/>
    <property type="match status" value="1"/>
</dbReference>
<dbReference type="AlphaFoldDB" id="A0A9P6HR89"/>
<evidence type="ECO:0000259" key="4">
    <source>
        <dbReference type="Pfam" id="PF00561"/>
    </source>
</evidence>
<organism evidence="5 6">
    <name type="scientific">Thelephora terrestris</name>
    <dbReference type="NCBI Taxonomy" id="56493"/>
    <lineage>
        <taxon>Eukaryota</taxon>
        <taxon>Fungi</taxon>
        <taxon>Dikarya</taxon>
        <taxon>Basidiomycota</taxon>
        <taxon>Agaricomycotina</taxon>
        <taxon>Agaricomycetes</taxon>
        <taxon>Thelephorales</taxon>
        <taxon>Thelephoraceae</taxon>
        <taxon>Thelephora</taxon>
    </lineage>
</organism>
<dbReference type="OrthoDB" id="5954035at2759"/>
<feature type="region of interest" description="Disordered" evidence="3">
    <location>
        <begin position="1"/>
        <end position="21"/>
    </location>
</feature>
<dbReference type="InterPro" id="IPR012020">
    <property type="entry name" value="ABHD4"/>
</dbReference>
<sequence>MSISSFTSSDRHKPRLAFAPEPAELSIKPSRADQRTMRMDAFVSSSCPSLYQPYNPPRWMHNGHVQTAYCVAGDFTKVDKVVYHRRLLRMVDGGTLGLDFTPPDDEDVPDDAPIIIVTHGLTGGSHESYVRAILAPAVTPKSEGGLGFRGVVVNFRGCAGVPITSPQLYSAGHTEDYRAAVLYIRTRYPKAPLLGIGFSLGANVITRYVAEEGDNCRLVSAVALGCPWDLRQNATWLESNWFNREVYSKAMGRNLQSVLRRHGKAFAKFEDHPIADVLDEMLDMSSPYMFEFDNTITKLIGGSAPHFPFKTHRDYYAWARSDNVIQNIRIPFLGLQSSDDPIVPHSPPDCAGNGWLVLAWTRRGGHLGWFEYDSDGQLGRWVRKPVLEWFRAIIDLIDVDETGNIRGRVTKSFGVVDGFLREEGKEQFGVREIIGCDEEVIGVEGEGGLLSGL</sequence>
<evidence type="ECO:0000313" key="6">
    <source>
        <dbReference type="Proteomes" id="UP000736335"/>
    </source>
</evidence>
<dbReference type="Gene3D" id="3.40.50.1820">
    <property type="entry name" value="alpha/beta hydrolase"/>
    <property type="match status" value="1"/>
</dbReference>
<dbReference type="GO" id="GO:0051792">
    <property type="term" value="P:medium-chain fatty acid biosynthetic process"/>
    <property type="evidence" value="ECO:0007669"/>
    <property type="project" value="TreeGrafter"/>
</dbReference>
<dbReference type="GO" id="GO:0008126">
    <property type="term" value="F:acetylesterase activity"/>
    <property type="evidence" value="ECO:0007669"/>
    <property type="project" value="TreeGrafter"/>
</dbReference>
<dbReference type="PIRSF" id="PIRSF005211">
    <property type="entry name" value="Ab_hydro_YheT"/>
    <property type="match status" value="1"/>
</dbReference>
<dbReference type="InterPro" id="IPR000073">
    <property type="entry name" value="AB_hydrolase_1"/>
</dbReference>
<comment type="caution">
    <text evidence="5">The sequence shown here is derived from an EMBL/GenBank/DDBJ whole genome shotgun (WGS) entry which is preliminary data.</text>
</comment>
<feature type="active site" description="Charge relay system" evidence="2">
    <location>
        <position position="366"/>
    </location>
</feature>
<dbReference type="GO" id="GO:0051793">
    <property type="term" value="P:medium-chain fatty acid catabolic process"/>
    <property type="evidence" value="ECO:0007669"/>
    <property type="project" value="TreeGrafter"/>
</dbReference>
<evidence type="ECO:0000256" key="1">
    <source>
        <dbReference type="ARBA" id="ARBA00010884"/>
    </source>
</evidence>
<dbReference type="GO" id="GO:0047372">
    <property type="term" value="F:monoacylglycerol lipase activity"/>
    <property type="evidence" value="ECO:0007669"/>
    <property type="project" value="TreeGrafter"/>
</dbReference>
<reference evidence="5" key="2">
    <citation type="submission" date="2020-11" db="EMBL/GenBank/DDBJ databases">
        <authorList>
            <consortium name="DOE Joint Genome Institute"/>
            <person name="Kuo A."/>
            <person name="Miyauchi S."/>
            <person name="Kiss E."/>
            <person name="Drula E."/>
            <person name="Kohler A."/>
            <person name="Sanchez-Garcia M."/>
            <person name="Andreopoulos B."/>
            <person name="Barry K.W."/>
            <person name="Bonito G."/>
            <person name="Buee M."/>
            <person name="Carver A."/>
            <person name="Chen C."/>
            <person name="Cichocki N."/>
            <person name="Clum A."/>
            <person name="Culley D."/>
            <person name="Crous P.W."/>
            <person name="Fauchery L."/>
            <person name="Girlanda M."/>
            <person name="Hayes R."/>
            <person name="Keri Z."/>
            <person name="Labutti K."/>
            <person name="Lipzen A."/>
            <person name="Lombard V."/>
            <person name="Magnuson J."/>
            <person name="Maillard F."/>
            <person name="Morin E."/>
            <person name="Murat C."/>
            <person name="Nolan M."/>
            <person name="Ohm R."/>
            <person name="Pangilinan J."/>
            <person name="Pereira M."/>
            <person name="Perotto S."/>
            <person name="Peter M."/>
            <person name="Riley R."/>
            <person name="Sitrit Y."/>
            <person name="Stielow B."/>
            <person name="Szollosi G."/>
            <person name="Zifcakova L."/>
            <person name="Stursova M."/>
            <person name="Spatafora J.W."/>
            <person name="Tedersoo L."/>
            <person name="Vaario L.-M."/>
            <person name="Yamada A."/>
            <person name="Yan M."/>
            <person name="Wang P."/>
            <person name="Xu J."/>
            <person name="Bruns T."/>
            <person name="Baldrian P."/>
            <person name="Vilgalys R."/>
            <person name="Henrissat B."/>
            <person name="Grigoriev I.V."/>
            <person name="Hibbett D."/>
            <person name="Nagy L.G."/>
            <person name="Martin F.M."/>
        </authorList>
    </citation>
    <scope>NUCLEOTIDE SEQUENCE</scope>
    <source>
        <strain evidence="5">UH-Tt-Lm1</strain>
    </source>
</reference>
<reference evidence="5" key="1">
    <citation type="journal article" date="2020" name="Nat. Commun.">
        <title>Large-scale genome sequencing of mycorrhizal fungi provides insights into the early evolution of symbiotic traits.</title>
        <authorList>
            <person name="Miyauchi S."/>
            <person name="Kiss E."/>
            <person name="Kuo A."/>
            <person name="Drula E."/>
            <person name="Kohler A."/>
            <person name="Sanchez-Garcia M."/>
            <person name="Morin E."/>
            <person name="Andreopoulos B."/>
            <person name="Barry K.W."/>
            <person name="Bonito G."/>
            <person name="Buee M."/>
            <person name="Carver A."/>
            <person name="Chen C."/>
            <person name="Cichocki N."/>
            <person name="Clum A."/>
            <person name="Culley D."/>
            <person name="Crous P.W."/>
            <person name="Fauchery L."/>
            <person name="Girlanda M."/>
            <person name="Hayes R.D."/>
            <person name="Keri Z."/>
            <person name="LaButti K."/>
            <person name="Lipzen A."/>
            <person name="Lombard V."/>
            <person name="Magnuson J."/>
            <person name="Maillard F."/>
            <person name="Murat C."/>
            <person name="Nolan M."/>
            <person name="Ohm R.A."/>
            <person name="Pangilinan J."/>
            <person name="Pereira M.F."/>
            <person name="Perotto S."/>
            <person name="Peter M."/>
            <person name="Pfister S."/>
            <person name="Riley R."/>
            <person name="Sitrit Y."/>
            <person name="Stielow J.B."/>
            <person name="Szollosi G."/>
            <person name="Zifcakova L."/>
            <person name="Stursova M."/>
            <person name="Spatafora J.W."/>
            <person name="Tedersoo L."/>
            <person name="Vaario L.M."/>
            <person name="Yamada A."/>
            <person name="Yan M."/>
            <person name="Wang P."/>
            <person name="Xu J."/>
            <person name="Bruns T."/>
            <person name="Baldrian P."/>
            <person name="Vilgalys R."/>
            <person name="Dunand C."/>
            <person name="Henrissat B."/>
            <person name="Grigoriev I.V."/>
            <person name="Hibbett D."/>
            <person name="Nagy L.G."/>
            <person name="Martin F.M."/>
        </authorList>
    </citation>
    <scope>NUCLEOTIDE SEQUENCE</scope>
    <source>
        <strain evidence="5">UH-Tt-Lm1</strain>
    </source>
</reference>
<accession>A0A9P6HR89</accession>
<proteinExistence type="inferred from homology"/>
<dbReference type="Proteomes" id="UP000736335">
    <property type="component" value="Unassembled WGS sequence"/>
</dbReference>
<dbReference type="EMBL" id="WIUZ02000001">
    <property type="protein sequence ID" value="KAF9792397.1"/>
    <property type="molecule type" value="Genomic_DNA"/>
</dbReference>
<dbReference type="PANTHER" id="PTHR10794">
    <property type="entry name" value="ABHYDROLASE DOMAIN-CONTAINING PROTEIN"/>
    <property type="match status" value="1"/>
</dbReference>
<keyword evidence="6" id="KW-1185">Reference proteome</keyword>
<name>A0A9P6HR89_9AGAM</name>
<protein>
    <submittedName>
        <fullName evidence="5">AB-hydrolase YheT</fullName>
    </submittedName>
</protein>
<dbReference type="InterPro" id="IPR029058">
    <property type="entry name" value="AB_hydrolase_fold"/>
</dbReference>
<feature type="active site" description="Charge relay system" evidence="2">
    <location>
        <position position="340"/>
    </location>
</feature>
<feature type="domain" description="AB hydrolase-1" evidence="4">
    <location>
        <begin position="113"/>
        <end position="345"/>
    </location>
</feature>
<dbReference type="Pfam" id="PF00561">
    <property type="entry name" value="Abhydrolase_1"/>
    <property type="match status" value="1"/>
</dbReference>
<evidence type="ECO:0000313" key="5">
    <source>
        <dbReference type="EMBL" id="KAF9792397.1"/>
    </source>
</evidence>
<gene>
    <name evidence="5" type="ORF">BJ322DRAFT_1102910</name>
</gene>
<comment type="similarity">
    <text evidence="1">Belongs to the AB hydrolase superfamily. AB hydrolase 4 family.</text>
</comment>
<dbReference type="SUPFAM" id="SSF53474">
    <property type="entry name" value="alpha/beta-Hydrolases"/>
    <property type="match status" value="1"/>
</dbReference>